<evidence type="ECO:0000259" key="12">
    <source>
        <dbReference type="Pfam" id="PF07715"/>
    </source>
</evidence>
<feature type="chain" id="PRO_5010329629" evidence="10">
    <location>
        <begin position="26"/>
        <end position="734"/>
    </location>
</feature>
<dbReference type="EMBL" id="FPBD01000008">
    <property type="protein sequence ID" value="SFU09949.1"/>
    <property type="molecule type" value="Genomic_DNA"/>
</dbReference>
<keyword evidence="14" id="KW-1185">Reference proteome</keyword>
<dbReference type="CDD" id="cd01347">
    <property type="entry name" value="ligand_gated_channel"/>
    <property type="match status" value="1"/>
</dbReference>
<dbReference type="GO" id="GO:0015344">
    <property type="term" value="F:siderophore uptake transmembrane transporter activity"/>
    <property type="evidence" value="ECO:0007669"/>
    <property type="project" value="TreeGrafter"/>
</dbReference>
<protein>
    <submittedName>
        <fullName evidence="13">Hemoglobin/transferrin/lactoferrin receptor protein</fullName>
    </submittedName>
</protein>
<evidence type="ECO:0000256" key="1">
    <source>
        <dbReference type="ARBA" id="ARBA00004571"/>
    </source>
</evidence>
<evidence type="ECO:0000256" key="8">
    <source>
        <dbReference type="PROSITE-ProRule" id="PRU01360"/>
    </source>
</evidence>
<feature type="domain" description="TonB-dependent receptor plug" evidence="12">
    <location>
        <begin position="55"/>
        <end position="151"/>
    </location>
</feature>
<keyword evidence="6 8" id="KW-0472">Membrane</keyword>
<evidence type="ECO:0000256" key="9">
    <source>
        <dbReference type="RuleBase" id="RU003357"/>
    </source>
</evidence>
<dbReference type="Pfam" id="PF07715">
    <property type="entry name" value="Plug"/>
    <property type="match status" value="1"/>
</dbReference>
<reference evidence="14" key="1">
    <citation type="submission" date="2016-10" db="EMBL/GenBank/DDBJ databases">
        <authorList>
            <person name="Varghese N."/>
            <person name="Submissions S."/>
        </authorList>
    </citation>
    <scope>NUCLEOTIDE SEQUENCE [LARGE SCALE GENOMIC DNA]</scope>
    <source>
        <strain evidence="14">DSM 17465</strain>
    </source>
</reference>
<dbReference type="PANTHER" id="PTHR30069">
    <property type="entry name" value="TONB-DEPENDENT OUTER MEMBRANE RECEPTOR"/>
    <property type="match status" value="1"/>
</dbReference>
<gene>
    <name evidence="13" type="ORF">SAMN05444141_108215</name>
</gene>
<evidence type="ECO:0000256" key="5">
    <source>
        <dbReference type="ARBA" id="ARBA00023077"/>
    </source>
</evidence>
<evidence type="ECO:0000256" key="4">
    <source>
        <dbReference type="ARBA" id="ARBA00022692"/>
    </source>
</evidence>
<dbReference type="InterPro" id="IPR036942">
    <property type="entry name" value="Beta-barrel_TonB_sf"/>
</dbReference>
<feature type="signal peptide" evidence="10">
    <location>
        <begin position="1"/>
        <end position="25"/>
    </location>
</feature>
<feature type="domain" description="TonB-dependent receptor-like beta-barrel" evidence="11">
    <location>
        <begin position="255"/>
        <end position="705"/>
    </location>
</feature>
<evidence type="ECO:0000313" key="13">
    <source>
        <dbReference type="EMBL" id="SFU09949.1"/>
    </source>
</evidence>
<dbReference type="PANTHER" id="PTHR30069:SF56">
    <property type="entry name" value="TONB-DEPENDENT HEME RECEPTOR A"/>
    <property type="match status" value="1"/>
</dbReference>
<keyword evidence="13" id="KW-0675">Receptor</keyword>
<dbReference type="Proteomes" id="UP000183371">
    <property type="component" value="Unassembled WGS sequence"/>
</dbReference>
<proteinExistence type="inferred from homology"/>
<comment type="similarity">
    <text evidence="8 9">Belongs to the TonB-dependent receptor family.</text>
</comment>
<evidence type="ECO:0000256" key="3">
    <source>
        <dbReference type="ARBA" id="ARBA00022452"/>
    </source>
</evidence>
<name>A0A1I7DE34_9HYPH</name>
<sequence length="734" mass="81347">MMEQACSTFVLVACTLSLSVHSAQAQSSKTKDGEDAETLDPIVVTGAADNKDTIAQSEISSDLIDRTQSATIPGLLSSLPGIELIGNSRVQGQSINIMGFGDSEDIEITIDGAQKSFEKYQQGSVFIDPELLKVIDITKGTFSAEKYGAFGGSVEMTTKAASDMLRDGQSYGAFAKVGFASNGNELVKSAATYARSEEQGFEVLIAGTHRSNDDYSVAGNDEELALSAGNLLTGHFKASLEREDHFFELSGIHSYSDDYKPWAARRGLITASDWSLNKYGSFDEYLKTQAVDREMKDTSISGTYEYNPDSELIDLEFEVSYSKTAQHDTRRVPVTDPDYSAGLYVGGDDSTLDYSIYKLDLKNTSVFNWGDFENTLKYGVQLRHEVRDSMAFKKSYVGRPEYNDGRLQPYNIPSGTQTIWSAWGEYTLGYGALELTPGLRYDYIHSKGEANLATKYNNPAMNHDYGTVERFGFSPSISAVYSLTPNIKLFGDYAYKLRAPLIDEFYDVGSTRATATQLQNERVSAKRIGVASTFKDVLLENDTVKARVAVYRNDVSNNIYRLLSENSKKYDDPVPTYGNLAGYYTQGFEAELYYDSERFFGSIAFSRMQGKHDGTLKDVDASTDQYVSEVAPTKLVLSLGYKVPEADIAFGWKGRFVDEQVKVPDNYTSLYSPSKGYAVHDVFLTWTPQEGRFAGLEARASIENLFNKNYRPYFADGAAPDKGINFKSSVSYKF</sequence>
<accession>A0A1I7DE34</accession>
<dbReference type="InterPro" id="IPR039426">
    <property type="entry name" value="TonB-dep_rcpt-like"/>
</dbReference>
<dbReference type="Gene3D" id="2.40.170.20">
    <property type="entry name" value="TonB-dependent receptor, beta-barrel domain"/>
    <property type="match status" value="1"/>
</dbReference>
<evidence type="ECO:0000256" key="10">
    <source>
        <dbReference type="SAM" id="SignalP"/>
    </source>
</evidence>
<dbReference type="Pfam" id="PF00593">
    <property type="entry name" value="TonB_dep_Rec_b-barrel"/>
    <property type="match status" value="1"/>
</dbReference>
<dbReference type="PROSITE" id="PS52016">
    <property type="entry name" value="TONB_DEPENDENT_REC_3"/>
    <property type="match status" value="1"/>
</dbReference>
<keyword evidence="2 8" id="KW-0813">Transport</keyword>
<dbReference type="SUPFAM" id="SSF56935">
    <property type="entry name" value="Porins"/>
    <property type="match status" value="1"/>
</dbReference>
<keyword evidence="3 8" id="KW-1134">Transmembrane beta strand</keyword>
<dbReference type="Gene3D" id="2.170.130.10">
    <property type="entry name" value="TonB-dependent receptor, plug domain"/>
    <property type="match status" value="1"/>
</dbReference>
<dbReference type="InterPro" id="IPR037066">
    <property type="entry name" value="Plug_dom_sf"/>
</dbReference>
<organism evidence="13 14">
    <name type="scientific">Pseudovibrio denitrificans</name>
    <dbReference type="NCBI Taxonomy" id="258256"/>
    <lineage>
        <taxon>Bacteria</taxon>
        <taxon>Pseudomonadati</taxon>
        <taxon>Pseudomonadota</taxon>
        <taxon>Alphaproteobacteria</taxon>
        <taxon>Hyphomicrobiales</taxon>
        <taxon>Stappiaceae</taxon>
        <taxon>Pseudovibrio</taxon>
    </lineage>
</organism>
<evidence type="ECO:0000259" key="11">
    <source>
        <dbReference type="Pfam" id="PF00593"/>
    </source>
</evidence>
<dbReference type="GO" id="GO:0044718">
    <property type="term" value="P:siderophore transmembrane transport"/>
    <property type="evidence" value="ECO:0007669"/>
    <property type="project" value="TreeGrafter"/>
</dbReference>
<dbReference type="InterPro" id="IPR011276">
    <property type="entry name" value="TonB_haem/Hb_rcpt"/>
</dbReference>
<dbReference type="AlphaFoldDB" id="A0A1I7DE34"/>
<dbReference type="InterPro" id="IPR000531">
    <property type="entry name" value="Beta-barrel_TonB"/>
</dbReference>
<evidence type="ECO:0000256" key="7">
    <source>
        <dbReference type="ARBA" id="ARBA00023237"/>
    </source>
</evidence>
<comment type="subcellular location">
    <subcellularLocation>
        <location evidence="1 8">Cell outer membrane</location>
        <topology evidence="1 8">Multi-pass membrane protein</topology>
    </subcellularLocation>
</comment>
<dbReference type="GO" id="GO:0015232">
    <property type="term" value="F:heme transmembrane transporter activity"/>
    <property type="evidence" value="ECO:0007669"/>
    <property type="project" value="InterPro"/>
</dbReference>
<keyword evidence="7 8" id="KW-0998">Cell outer membrane</keyword>
<keyword evidence="5 9" id="KW-0798">TonB box</keyword>
<keyword evidence="4 8" id="KW-0812">Transmembrane</keyword>
<dbReference type="InterPro" id="IPR012910">
    <property type="entry name" value="Plug_dom"/>
</dbReference>
<evidence type="ECO:0000313" key="14">
    <source>
        <dbReference type="Proteomes" id="UP000183371"/>
    </source>
</evidence>
<keyword evidence="10" id="KW-0732">Signal</keyword>
<dbReference type="GO" id="GO:0009279">
    <property type="term" value="C:cell outer membrane"/>
    <property type="evidence" value="ECO:0007669"/>
    <property type="project" value="UniProtKB-SubCell"/>
</dbReference>
<evidence type="ECO:0000256" key="2">
    <source>
        <dbReference type="ARBA" id="ARBA00022448"/>
    </source>
</evidence>
<dbReference type="NCBIfam" id="TIGR01785">
    <property type="entry name" value="TonB-hemin"/>
    <property type="match status" value="1"/>
</dbReference>
<evidence type="ECO:0000256" key="6">
    <source>
        <dbReference type="ARBA" id="ARBA00023136"/>
    </source>
</evidence>